<accession>A0AAW0MMS9</accession>
<dbReference type="AlphaFoldDB" id="A0AAW0MMS9"/>
<reference evidence="3" key="1">
    <citation type="submission" date="2024-04" db="EMBL/GenBank/DDBJ databases">
        <title>Salinicola lusitanus LLJ914,a marine bacterium isolated from the Okinawa Trough.</title>
        <authorList>
            <person name="Li J."/>
        </authorList>
    </citation>
    <scope>NUCLEOTIDE SEQUENCE [LARGE SCALE GENOMIC DNA]</scope>
</reference>
<protein>
    <submittedName>
        <fullName evidence="2">Uncharacterized protein</fullName>
    </submittedName>
</protein>
<gene>
    <name evidence="2" type="ORF">WMY93_031301</name>
</gene>
<organism evidence="2 3">
    <name type="scientific">Mugilogobius chulae</name>
    <name type="common">yellowstripe goby</name>
    <dbReference type="NCBI Taxonomy" id="88201"/>
    <lineage>
        <taxon>Eukaryota</taxon>
        <taxon>Metazoa</taxon>
        <taxon>Chordata</taxon>
        <taxon>Craniata</taxon>
        <taxon>Vertebrata</taxon>
        <taxon>Euteleostomi</taxon>
        <taxon>Actinopterygii</taxon>
        <taxon>Neopterygii</taxon>
        <taxon>Teleostei</taxon>
        <taxon>Neoteleostei</taxon>
        <taxon>Acanthomorphata</taxon>
        <taxon>Gobiaria</taxon>
        <taxon>Gobiiformes</taxon>
        <taxon>Gobioidei</taxon>
        <taxon>Gobiidae</taxon>
        <taxon>Gobionellinae</taxon>
        <taxon>Mugilogobius</taxon>
    </lineage>
</organism>
<dbReference type="EMBL" id="JBBPFD010000638">
    <property type="protein sequence ID" value="KAK7878051.1"/>
    <property type="molecule type" value="Genomic_DNA"/>
</dbReference>
<evidence type="ECO:0000313" key="3">
    <source>
        <dbReference type="Proteomes" id="UP001460270"/>
    </source>
</evidence>
<keyword evidence="3" id="KW-1185">Reference proteome</keyword>
<comment type="caution">
    <text evidence="2">The sequence shown here is derived from an EMBL/GenBank/DDBJ whole genome shotgun (WGS) entry which is preliminary data.</text>
</comment>
<dbReference type="Proteomes" id="UP001460270">
    <property type="component" value="Unassembled WGS sequence"/>
</dbReference>
<proteinExistence type="predicted"/>
<feature type="region of interest" description="Disordered" evidence="1">
    <location>
        <begin position="1"/>
        <end position="64"/>
    </location>
</feature>
<sequence>MAHKTEANHTSATTRDHNFAERPGIPVTLIPAHPQRSPACSGSAKPVENYRHSQGHSGAQPASHRAHLIPAENVAITPLRVPSCVCGASALSLFIWTNRITEVCAGLIVTR</sequence>
<evidence type="ECO:0000256" key="1">
    <source>
        <dbReference type="SAM" id="MobiDB-lite"/>
    </source>
</evidence>
<name>A0AAW0MMS9_9GOBI</name>
<evidence type="ECO:0000313" key="2">
    <source>
        <dbReference type="EMBL" id="KAK7878051.1"/>
    </source>
</evidence>